<accession>A0A5B7FQF0</accession>
<feature type="region of interest" description="Disordered" evidence="1">
    <location>
        <begin position="1"/>
        <end position="22"/>
    </location>
</feature>
<evidence type="ECO:0000313" key="2">
    <source>
        <dbReference type="EMBL" id="MPC48722.1"/>
    </source>
</evidence>
<dbReference type="AlphaFoldDB" id="A0A5B7FQF0"/>
<sequence length="59" mass="6864">MIGCDLSPPPRPYSPYTPTRETCKKRTRSRLWKRLAYSSIVQRDGAQWKTEYAVLCEGD</sequence>
<organism evidence="2 3">
    <name type="scientific">Portunus trituberculatus</name>
    <name type="common">Swimming crab</name>
    <name type="synonym">Neptunus trituberculatus</name>
    <dbReference type="NCBI Taxonomy" id="210409"/>
    <lineage>
        <taxon>Eukaryota</taxon>
        <taxon>Metazoa</taxon>
        <taxon>Ecdysozoa</taxon>
        <taxon>Arthropoda</taxon>
        <taxon>Crustacea</taxon>
        <taxon>Multicrustacea</taxon>
        <taxon>Malacostraca</taxon>
        <taxon>Eumalacostraca</taxon>
        <taxon>Eucarida</taxon>
        <taxon>Decapoda</taxon>
        <taxon>Pleocyemata</taxon>
        <taxon>Brachyura</taxon>
        <taxon>Eubrachyura</taxon>
        <taxon>Portunoidea</taxon>
        <taxon>Portunidae</taxon>
        <taxon>Portuninae</taxon>
        <taxon>Portunus</taxon>
    </lineage>
</organism>
<dbReference type="Proteomes" id="UP000324222">
    <property type="component" value="Unassembled WGS sequence"/>
</dbReference>
<evidence type="ECO:0000256" key="1">
    <source>
        <dbReference type="SAM" id="MobiDB-lite"/>
    </source>
</evidence>
<reference evidence="2 3" key="1">
    <citation type="submission" date="2019-05" db="EMBL/GenBank/DDBJ databases">
        <title>Another draft genome of Portunus trituberculatus and its Hox gene families provides insights of decapod evolution.</title>
        <authorList>
            <person name="Jeong J.-H."/>
            <person name="Song I."/>
            <person name="Kim S."/>
            <person name="Choi T."/>
            <person name="Kim D."/>
            <person name="Ryu S."/>
            <person name="Kim W."/>
        </authorList>
    </citation>
    <scope>NUCLEOTIDE SEQUENCE [LARGE SCALE GENOMIC DNA]</scope>
    <source>
        <tissue evidence="2">Muscle</tissue>
    </source>
</reference>
<proteinExistence type="predicted"/>
<comment type="caution">
    <text evidence="2">The sequence shown here is derived from an EMBL/GenBank/DDBJ whole genome shotgun (WGS) entry which is preliminary data.</text>
</comment>
<dbReference type="EMBL" id="VSRR010008435">
    <property type="protein sequence ID" value="MPC48722.1"/>
    <property type="molecule type" value="Genomic_DNA"/>
</dbReference>
<keyword evidence="3" id="KW-1185">Reference proteome</keyword>
<evidence type="ECO:0000313" key="3">
    <source>
        <dbReference type="Proteomes" id="UP000324222"/>
    </source>
</evidence>
<gene>
    <name evidence="2" type="ORF">E2C01_042504</name>
</gene>
<protein>
    <submittedName>
        <fullName evidence="2">Uncharacterized protein</fullName>
    </submittedName>
</protein>
<name>A0A5B7FQF0_PORTR</name>